<dbReference type="GO" id="GO:0006487">
    <property type="term" value="P:protein N-linked glycosylation"/>
    <property type="evidence" value="ECO:0007669"/>
    <property type="project" value="TreeGrafter"/>
</dbReference>
<reference evidence="5" key="2">
    <citation type="submission" date="2020-09" db="EMBL/GenBank/DDBJ databases">
        <authorList>
            <person name="Sun Q."/>
            <person name="Zhou Y."/>
        </authorList>
    </citation>
    <scope>NUCLEOTIDE SEQUENCE</scope>
    <source>
        <strain evidence="5">CGMCC 1.12153</strain>
    </source>
</reference>
<dbReference type="PANTHER" id="PTHR10412:SF11">
    <property type="entry name" value="MANNOSYL-OLIGOSACCHARIDE GLUCOSIDASE"/>
    <property type="match status" value="1"/>
</dbReference>
<evidence type="ECO:0000313" key="5">
    <source>
        <dbReference type="EMBL" id="GGF17952.1"/>
    </source>
</evidence>
<comment type="similarity">
    <text evidence="1">Belongs to the glycosyl hydrolase 63 family.</text>
</comment>
<dbReference type="Pfam" id="PF22422">
    <property type="entry name" value="MGH1-like_GH"/>
    <property type="match status" value="1"/>
</dbReference>
<dbReference type="InterPro" id="IPR008928">
    <property type="entry name" value="6-hairpin_glycosidase_sf"/>
</dbReference>
<dbReference type="InterPro" id="IPR012341">
    <property type="entry name" value="6hp_glycosidase-like_sf"/>
</dbReference>
<keyword evidence="2" id="KW-0378">Hydrolase</keyword>
<evidence type="ECO:0000313" key="6">
    <source>
        <dbReference type="Proteomes" id="UP000660110"/>
    </source>
</evidence>
<reference evidence="5" key="1">
    <citation type="journal article" date="2014" name="Int. J. Syst. Evol. Microbiol.">
        <title>Complete genome sequence of Corynebacterium casei LMG S-19264T (=DSM 44701T), isolated from a smear-ripened cheese.</title>
        <authorList>
            <consortium name="US DOE Joint Genome Institute (JGI-PGF)"/>
            <person name="Walter F."/>
            <person name="Albersmeier A."/>
            <person name="Kalinowski J."/>
            <person name="Ruckert C."/>
        </authorList>
    </citation>
    <scope>NUCLEOTIDE SEQUENCE</scope>
    <source>
        <strain evidence="5">CGMCC 1.12153</strain>
    </source>
</reference>
<keyword evidence="3" id="KW-0326">Glycosidase</keyword>
<name>A0A917EUH2_HALAA</name>
<evidence type="ECO:0000256" key="2">
    <source>
        <dbReference type="ARBA" id="ARBA00022801"/>
    </source>
</evidence>
<dbReference type="InterPro" id="IPR004888">
    <property type="entry name" value="Glycoside_hydrolase_63"/>
</dbReference>
<dbReference type="SUPFAM" id="SSF48208">
    <property type="entry name" value="Six-hairpin glycosidases"/>
    <property type="match status" value="1"/>
</dbReference>
<dbReference type="EMBL" id="BMEL01000002">
    <property type="protein sequence ID" value="GGF17952.1"/>
    <property type="molecule type" value="Genomic_DNA"/>
</dbReference>
<evidence type="ECO:0000259" key="4">
    <source>
        <dbReference type="Pfam" id="PF22422"/>
    </source>
</evidence>
<dbReference type="AlphaFoldDB" id="A0A917EUH2"/>
<dbReference type="RefSeq" id="WP_188376969.1">
    <property type="nucleotide sequence ID" value="NZ_BMEL01000002.1"/>
</dbReference>
<evidence type="ECO:0000256" key="3">
    <source>
        <dbReference type="ARBA" id="ARBA00023295"/>
    </source>
</evidence>
<organism evidence="5 6">
    <name type="scientific">Halobacillus andaensis</name>
    <dbReference type="NCBI Taxonomy" id="1176239"/>
    <lineage>
        <taxon>Bacteria</taxon>
        <taxon>Bacillati</taxon>
        <taxon>Bacillota</taxon>
        <taxon>Bacilli</taxon>
        <taxon>Bacillales</taxon>
        <taxon>Bacillaceae</taxon>
        <taxon>Halobacillus</taxon>
    </lineage>
</organism>
<feature type="domain" description="Mannosylglycerate hydrolase MGH1-like glycoside hydrolase" evidence="4">
    <location>
        <begin position="255"/>
        <end position="559"/>
    </location>
</feature>
<dbReference type="Gene3D" id="1.50.10.10">
    <property type="match status" value="1"/>
</dbReference>
<gene>
    <name evidence="5" type="ORF">GCM10010954_15910</name>
</gene>
<dbReference type="Proteomes" id="UP000660110">
    <property type="component" value="Unassembled WGS sequence"/>
</dbReference>
<keyword evidence="6" id="KW-1185">Reference proteome</keyword>
<comment type="caution">
    <text evidence="5">The sequence shown here is derived from an EMBL/GenBank/DDBJ whole genome shotgun (WGS) entry which is preliminary data.</text>
</comment>
<dbReference type="InterPro" id="IPR054491">
    <property type="entry name" value="MGH1-like_GH"/>
</dbReference>
<proteinExistence type="inferred from homology"/>
<dbReference type="PANTHER" id="PTHR10412">
    <property type="entry name" value="MANNOSYL-OLIGOSACCHARIDE GLUCOSIDASE"/>
    <property type="match status" value="1"/>
</dbReference>
<accession>A0A917EUH2</accession>
<sequence length="573" mass="65134">MDIITTPMSHFGSYMALTYQVSEKAEKDGLYVNAVRGKSKQHQNALKIIPTKNGEPVEYKYQAEEFQISISFEGGEMKICFEDDKRIFVKGSGKGVGLSLDTQPVYNFEYNYLLGKPSEEYCMVNSYKNLTKYMIFAPKGSVSLKQNVFMDTTGSTNKADNLSSIQIESEGDDFLCVIEDIPTNGAVPIDREYSFEKALEKSTSHFEEFLSKQPSVPQEYQQTLREAAYLNWTCTVNAEGLLKRKAVYMSNSNFPGVWSWDNAFNGLALAGVDNQLAWDQFQLLFDHQDELGQIPGSVSDSTIRWNFSKPPIQGLFILKMMERMELTTEQLEQMYNQIQAHVSYYFSYKDSNGDGICEYHHGNDSGQDNSTVFRNADVIDSPDLTAFLIKSMDMLAIVADKLHRQKDKAYWEEESKKVTEKFCDYFLVDDFPVARFMRTGEIIESQSILPLVSIILADKLPKQARDNIINELSSDKHLTDWGIASEALNSPFYEEDAYWRGPIWAPTTLLFIDAFEECGEHELAAEVAEKFLKMCKQSGFAEVFHAETGEGLRDLAHTWASSVFIHLAARQKQ</sequence>
<protein>
    <recommendedName>
        <fullName evidence="4">Mannosylglycerate hydrolase MGH1-like glycoside hydrolase domain-containing protein</fullName>
    </recommendedName>
</protein>
<dbReference type="GO" id="GO:0009311">
    <property type="term" value="P:oligosaccharide metabolic process"/>
    <property type="evidence" value="ECO:0007669"/>
    <property type="project" value="InterPro"/>
</dbReference>
<dbReference type="GO" id="GO:0004573">
    <property type="term" value="F:Glc3Man9GlcNAc2 oligosaccharide glucosidase activity"/>
    <property type="evidence" value="ECO:0007669"/>
    <property type="project" value="InterPro"/>
</dbReference>
<evidence type="ECO:0000256" key="1">
    <source>
        <dbReference type="ARBA" id="ARBA00010833"/>
    </source>
</evidence>